<dbReference type="InterPro" id="IPR025194">
    <property type="entry name" value="RodZ-like_C"/>
</dbReference>
<keyword evidence="1" id="KW-1133">Transmembrane helix</keyword>
<dbReference type="InterPro" id="IPR010982">
    <property type="entry name" value="Lambda_DNA-bd_dom_sf"/>
</dbReference>
<gene>
    <name evidence="3" type="ORF">GCM10022277_02660</name>
</gene>
<dbReference type="RefSeq" id="WP_344794682.1">
    <property type="nucleotide sequence ID" value="NZ_BAABBN010000004.1"/>
</dbReference>
<keyword evidence="4" id="KW-1185">Reference proteome</keyword>
<feature type="domain" description="HTH cro/C1-type" evidence="2">
    <location>
        <begin position="21"/>
        <end position="54"/>
    </location>
</feature>
<dbReference type="PROSITE" id="PS50943">
    <property type="entry name" value="HTH_CROC1"/>
    <property type="match status" value="1"/>
</dbReference>
<dbReference type="PANTHER" id="PTHR34475">
    <property type="match status" value="1"/>
</dbReference>
<evidence type="ECO:0000313" key="4">
    <source>
        <dbReference type="Proteomes" id="UP001501565"/>
    </source>
</evidence>
<comment type="caution">
    <text evidence="3">The sequence shown here is derived from an EMBL/GenBank/DDBJ whole genome shotgun (WGS) entry which is preliminary data.</text>
</comment>
<dbReference type="SUPFAM" id="SSF47413">
    <property type="entry name" value="lambda repressor-like DNA-binding domains"/>
    <property type="match status" value="1"/>
</dbReference>
<sequence length="313" mass="33676">MADDQTTEVTTKSTLPVGKILASARTEQGLSTDMVAARLCLTESYIKALENGNYAALPGDTFIRGYLRNYADMVGLNGEELVRLYLEQQGKTNEEEAARIKAEKKENRKAVNPLLILAVLVVVVGVLIFTLVDFEESPAEPENAPSAEQVETSLNDQALESVELTSEVDNSDAAESAVDVVAPSVDTEAQEETEPATPAAPLETTQITSVVEEVQPVVESVLDVPADDPTADLPKDTLSFTFMGDCWYQVIDATGTKLAERSKFAGDSSEVEGVPPFTVTIGDTTVVKLAHNGNAVDLSPYFQKKTARFKLGN</sequence>
<protein>
    <submittedName>
        <fullName evidence="3">DUF4115 domain-containing protein</fullName>
    </submittedName>
</protein>
<evidence type="ECO:0000256" key="1">
    <source>
        <dbReference type="SAM" id="Phobius"/>
    </source>
</evidence>
<dbReference type="Gene3D" id="1.10.260.40">
    <property type="entry name" value="lambda repressor-like DNA-binding domains"/>
    <property type="match status" value="1"/>
</dbReference>
<reference evidence="4" key="1">
    <citation type="journal article" date="2019" name="Int. J. Syst. Evol. Microbiol.">
        <title>The Global Catalogue of Microorganisms (GCM) 10K type strain sequencing project: providing services to taxonomists for standard genome sequencing and annotation.</title>
        <authorList>
            <consortium name="The Broad Institute Genomics Platform"/>
            <consortium name="The Broad Institute Genome Sequencing Center for Infectious Disease"/>
            <person name="Wu L."/>
            <person name="Ma J."/>
        </authorList>
    </citation>
    <scope>NUCLEOTIDE SEQUENCE [LARGE SCALE GENOMIC DNA]</scope>
    <source>
        <strain evidence="4">JCM 17551</strain>
    </source>
</reference>
<dbReference type="EMBL" id="BAABBN010000004">
    <property type="protein sequence ID" value="GAA3911528.1"/>
    <property type="molecule type" value="Genomic_DNA"/>
</dbReference>
<dbReference type="CDD" id="cd00093">
    <property type="entry name" value="HTH_XRE"/>
    <property type="match status" value="1"/>
</dbReference>
<dbReference type="Pfam" id="PF13464">
    <property type="entry name" value="RodZ_C"/>
    <property type="match status" value="1"/>
</dbReference>
<evidence type="ECO:0000259" key="2">
    <source>
        <dbReference type="PROSITE" id="PS50943"/>
    </source>
</evidence>
<accession>A0ABP7M127</accession>
<dbReference type="Proteomes" id="UP001501565">
    <property type="component" value="Unassembled WGS sequence"/>
</dbReference>
<dbReference type="InterPro" id="IPR001387">
    <property type="entry name" value="Cro/C1-type_HTH"/>
</dbReference>
<dbReference type="InterPro" id="IPR050400">
    <property type="entry name" value="Bact_Cytoskel_RodZ"/>
</dbReference>
<name>A0ABP7M127_9GAMM</name>
<keyword evidence="1" id="KW-0472">Membrane</keyword>
<organism evidence="3 4">
    <name type="scientific">Litoribacillus peritrichatus</name>
    <dbReference type="NCBI Taxonomy" id="718191"/>
    <lineage>
        <taxon>Bacteria</taxon>
        <taxon>Pseudomonadati</taxon>
        <taxon>Pseudomonadota</taxon>
        <taxon>Gammaproteobacteria</taxon>
        <taxon>Oceanospirillales</taxon>
        <taxon>Oceanospirillaceae</taxon>
        <taxon>Litoribacillus</taxon>
    </lineage>
</organism>
<evidence type="ECO:0000313" key="3">
    <source>
        <dbReference type="EMBL" id="GAA3911528.1"/>
    </source>
</evidence>
<proteinExistence type="predicted"/>
<keyword evidence="1" id="KW-0812">Transmembrane</keyword>
<feature type="transmembrane region" description="Helical" evidence="1">
    <location>
        <begin position="114"/>
        <end position="132"/>
    </location>
</feature>
<dbReference type="PANTHER" id="PTHR34475:SF1">
    <property type="entry name" value="CYTOSKELETON PROTEIN RODZ"/>
    <property type="match status" value="1"/>
</dbReference>
<dbReference type="Pfam" id="PF13413">
    <property type="entry name" value="HTH_25"/>
    <property type="match status" value="1"/>
</dbReference>